<evidence type="ECO:0000313" key="3">
    <source>
        <dbReference type="EMBL" id="CAB4884148.1"/>
    </source>
</evidence>
<name>A0A6J6QR52_9ZZZZ</name>
<reference evidence="1" key="1">
    <citation type="submission" date="2020-05" db="EMBL/GenBank/DDBJ databases">
        <authorList>
            <person name="Chiriac C."/>
            <person name="Salcher M."/>
            <person name="Ghai R."/>
            <person name="Kavagutti S V."/>
        </authorList>
    </citation>
    <scope>NUCLEOTIDE SEQUENCE</scope>
</reference>
<dbReference type="EMBL" id="CAEZZP010000008">
    <property type="protein sequence ID" value="CAB4763181.1"/>
    <property type="molecule type" value="Genomic_DNA"/>
</dbReference>
<protein>
    <submittedName>
        <fullName evidence="1">Unannotated protein</fullName>
    </submittedName>
</protein>
<evidence type="ECO:0000313" key="5">
    <source>
        <dbReference type="EMBL" id="CAB5034074.1"/>
    </source>
</evidence>
<proteinExistence type="predicted"/>
<evidence type="ECO:0000313" key="4">
    <source>
        <dbReference type="EMBL" id="CAB4896523.1"/>
    </source>
</evidence>
<sequence>MGNEARDVEVAEYVPKMNVTPNAVATKDD</sequence>
<evidence type="ECO:0000313" key="2">
    <source>
        <dbReference type="EMBL" id="CAB4763181.1"/>
    </source>
</evidence>
<dbReference type="AlphaFoldDB" id="A0A6J6QR52"/>
<dbReference type="EMBL" id="CAFBMF010000033">
    <property type="protein sequence ID" value="CAB4896523.1"/>
    <property type="molecule type" value="Genomic_DNA"/>
</dbReference>
<organism evidence="1">
    <name type="scientific">freshwater metagenome</name>
    <dbReference type="NCBI Taxonomy" id="449393"/>
    <lineage>
        <taxon>unclassified sequences</taxon>
        <taxon>metagenomes</taxon>
        <taxon>ecological metagenomes</taxon>
    </lineage>
</organism>
<dbReference type="EMBL" id="CAEZYH010000013">
    <property type="protein sequence ID" value="CAB4713319.1"/>
    <property type="molecule type" value="Genomic_DNA"/>
</dbReference>
<evidence type="ECO:0000313" key="1">
    <source>
        <dbReference type="EMBL" id="CAB4713319.1"/>
    </source>
</evidence>
<dbReference type="EMBL" id="CAFBLJ010000190">
    <property type="protein sequence ID" value="CAB4884148.1"/>
    <property type="molecule type" value="Genomic_DNA"/>
</dbReference>
<dbReference type="EMBL" id="CAFBPS010000109">
    <property type="protein sequence ID" value="CAB5034074.1"/>
    <property type="molecule type" value="Genomic_DNA"/>
</dbReference>
<gene>
    <name evidence="1" type="ORF">UFOPK2658_00539</name>
    <name evidence="2" type="ORF">UFOPK2880_00239</name>
    <name evidence="3" type="ORF">UFOPK3304_01956</name>
    <name evidence="4" type="ORF">UFOPK3494_00700</name>
    <name evidence="5" type="ORF">UFOPK4134_01303</name>
</gene>
<accession>A0A6J6QR52</accession>